<dbReference type="GO" id="GO:1990604">
    <property type="term" value="C:IRE1-TRAF2-ASK1 complex"/>
    <property type="evidence" value="ECO:0007669"/>
    <property type="project" value="TreeGrafter"/>
</dbReference>
<dbReference type="GO" id="GO:0005524">
    <property type="term" value="F:ATP binding"/>
    <property type="evidence" value="ECO:0007669"/>
    <property type="project" value="UniProtKB-KW"/>
</dbReference>
<comment type="catalytic activity">
    <reaction evidence="17">
        <text>L-threonyl-[protein] + ATP = O-phospho-L-threonyl-[protein] + ADP + H(+)</text>
        <dbReference type="Rhea" id="RHEA:46608"/>
        <dbReference type="Rhea" id="RHEA-COMP:11060"/>
        <dbReference type="Rhea" id="RHEA-COMP:11605"/>
        <dbReference type="ChEBI" id="CHEBI:15378"/>
        <dbReference type="ChEBI" id="CHEBI:30013"/>
        <dbReference type="ChEBI" id="CHEBI:30616"/>
        <dbReference type="ChEBI" id="CHEBI:61977"/>
        <dbReference type="ChEBI" id="CHEBI:456216"/>
        <dbReference type="EC" id="2.7.11.1"/>
    </reaction>
    <physiologicalReaction direction="left-to-right" evidence="17">
        <dbReference type="Rhea" id="RHEA:46609"/>
    </physiologicalReaction>
</comment>
<dbReference type="GO" id="GO:0006397">
    <property type="term" value="P:mRNA processing"/>
    <property type="evidence" value="ECO:0007669"/>
    <property type="project" value="InterPro"/>
</dbReference>
<dbReference type="GO" id="GO:0036498">
    <property type="term" value="P:IRE1-mediated unfolded protein response"/>
    <property type="evidence" value="ECO:0007669"/>
    <property type="project" value="UniProtKB-ARBA"/>
</dbReference>
<keyword evidence="15" id="KW-0472">Membrane</keyword>
<evidence type="ECO:0000256" key="3">
    <source>
        <dbReference type="ARBA" id="ARBA00012513"/>
    </source>
</evidence>
<dbReference type="AlphaFoldDB" id="A0AAD5UAD5"/>
<keyword evidence="4" id="KW-0723">Serine/threonine-protein kinase</keyword>
<keyword evidence="5" id="KW-0808">Transferase</keyword>
<dbReference type="EC" id="2.7.11.1" evidence="3"/>
<dbReference type="Gene3D" id="1.20.1440.180">
    <property type="entry name" value="KEN domain"/>
    <property type="match status" value="1"/>
</dbReference>
<evidence type="ECO:0000256" key="16">
    <source>
        <dbReference type="ARBA" id="ARBA00023180"/>
    </source>
</evidence>
<accession>A0AAD5UAD5</accession>
<dbReference type="SUPFAM" id="SSF50998">
    <property type="entry name" value="Quinoprotein alcohol dehydrogenase-like"/>
    <property type="match status" value="1"/>
</dbReference>
<evidence type="ECO:0000256" key="2">
    <source>
        <dbReference type="ARBA" id="ARBA00004479"/>
    </source>
</evidence>
<evidence type="ECO:0000256" key="10">
    <source>
        <dbReference type="ARBA" id="ARBA00022777"/>
    </source>
</evidence>
<evidence type="ECO:0000256" key="19">
    <source>
        <dbReference type="SAM" id="MobiDB-lite"/>
    </source>
</evidence>
<dbReference type="Gene3D" id="2.130.10.10">
    <property type="entry name" value="YVTN repeat-like/Quinoprotein amine dehydrogenase"/>
    <property type="match status" value="1"/>
</dbReference>
<keyword evidence="11" id="KW-0378">Hydrolase</keyword>
<organism evidence="23 24">
    <name type="scientific">Boothiomyces macroporosus</name>
    <dbReference type="NCBI Taxonomy" id="261099"/>
    <lineage>
        <taxon>Eukaryota</taxon>
        <taxon>Fungi</taxon>
        <taxon>Fungi incertae sedis</taxon>
        <taxon>Chytridiomycota</taxon>
        <taxon>Chytridiomycota incertae sedis</taxon>
        <taxon>Chytridiomycetes</taxon>
        <taxon>Rhizophydiales</taxon>
        <taxon>Terramycetaceae</taxon>
        <taxon>Boothiomyces</taxon>
    </lineage>
</organism>
<dbReference type="GO" id="GO:0051082">
    <property type="term" value="F:unfolded protein binding"/>
    <property type="evidence" value="ECO:0007669"/>
    <property type="project" value="TreeGrafter"/>
</dbReference>
<dbReference type="GO" id="GO:0004674">
    <property type="term" value="F:protein serine/threonine kinase activity"/>
    <property type="evidence" value="ECO:0007669"/>
    <property type="project" value="UniProtKB-KW"/>
</dbReference>
<dbReference type="Pfam" id="PF00069">
    <property type="entry name" value="Pkinase"/>
    <property type="match status" value="2"/>
</dbReference>
<evidence type="ECO:0000313" key="23">
    <source>
        <dbReference type="EMBL" id="KAJ3252083.1"/>
    </source>
</evidence>
<dbReference type="InterPro" id="IPR038357">
    <property type="entry name" value="KEN_sf"/>
</dbReference>
<dbReference type="GO" id="GO:0046872">
    <property type="term" value="F:metal ion binding"/>
    <property type="evidence" value="ECO:0007669"/>
    <property type="project" value="UniProtKB-KW"/>
</dbReference>
<dbReference type="Proteomes" id="UP001210925">
    <property type="component" value="Unassembled WGS sequence"/>
</dbReference>
<comment type="cofactor">
    <cofactor evidence="1">
        <name>Mg(2+)</name>
        <dbReference type="ChEBI" id="CHEBI:18420"/>
    </cofactor>
</comment>
<keyword evidence="12" id="KW-0067">ATP-binding</keyword>
<feature type="chain" id="PRO_5042150208" description="non-specific serine/threonine protein kinase" evidence="20">
    <location>
        <begin position="18"/>
        <end position="834"/>
    </location>
</feature>
<name>A0AAD5UAD5_9FUNG</name>
<reference evidence="23" key="1">
    <citation type="submission" date="2020-05" db="EMBL/GenBank/DDBJ databases">
        <title>Phylogenomic resolution of chytrid fungi.</title>
        <authorList>
            <person name="Stajich J.E."/>
            <person name="Amses K."/>
            <person name="Simmons R."/>
            <person name="Seto K."/>
            <person name="Myers J."/>
            <person name="Bonds A."/>
            <person name="Quandt C.A."/>
            <person name="Barry K."/>
            <person name="Liu P."/>
            <person name="Grigoriev I."/>
            <person name="Longcore J.E."/>
            <person name="James T.Y."/>
        </authorList>
    </citation>
    <scope>NUCLEOTIDE SEQUENCE</scope>
    <source>
        <strain evidence="23">PLAUS21</strain>
    </source>
</reference>
<comment type="catalytic activity">
    <reaction evidence="18">
        <text>L-seryl-[protein] + ATP = O-phospho-L-seryl-[protein] + ADP + H(+)</text>
        <dbReference type="Rhea" id="RHEA:17989"/>
        <dbReference type="Rhea" id="RHEA-COMP:9863"/>
        <dbReference type="Rhea" id="RHEA-COMP:11604"/>
        <dbReference type="ChEBI" id="CHEBI:15378"/>
        <dbReference type="ChEBI" id="CHEBI:29999"/>
        <dbReference type="ChEBI" id="CHEBI:30616"/>
        <dbReference type="ChEBI" id="CHEBI:83421"/>
        <dbReference type="ChEBI" id="CHEBI:456216"/>
        <dbReference type="EC" id="2.7.11.1"/>
    </reaction>
    <physiologicalReaction direction="left-to-right" evidence="18">
        <dbReference type="Rhea" id="RHEA:17990"/>
    </physiologicalReaction>
</comment>
<keyword evidence="8 20" id="KW-0732">Signal</keyword>
<dbReference type="InterPro" id="IPR015943">
    <property type="entry name" value="WD40/YVTN_repeat-like_dom_sf"/>
</dbReference>
<keyword evidence="7" id="KW-0479">Metal-binding</keyword>
<dbReference type="FunFam" id="3.30.200.20:FF:000077">
    <property type="entry name" value="Putative Serine/threonine-protein kinase/endoribonuclease IRE1"/>
    <property type="match status" value="1"/>
</dbReference>
<evidence type="ECO:0000256" key="4">
    <source>
        <dbReference type="ARBA" id="ARBA00022527"/>
    </source>
</evidence>
<gene>
    <name evidence="23" type="primary">IRE1</name>
    <name evidence="23" type="ORF">HK103_001850</name>
</gene>
<dbReference type="InterPro" id="IPR010513">
    <property type="entry name" value="KEN_dom"/>
</dbReference>
<dbReference type="PANTHER" id="PTHR13954:SF6">
    <property type="entry name" value="NON-SPECIFIC SERINE_THREONINE PROTEIN KINASE"/>
    <property type="match status" value="1"/>
</dbReference>
<proteinExistence type="predicted"/>
<dbReference type="InterPro" id="IPR018391">
    <property type="entry name" value="PQQ_b-propeller_rpt"/>
</dbReference>
<evidence type="ECO:0000259" key="21">
    <source>
        <dbReference type="PROSITE" id="PS50011"/>
    </source>
</evidence>
<dbReference type="SMART" id="SM00564">
    <property type="entry name" value="PQQ"/>
    <property type="match status" value="3"/>
</dbReference>
<keyword evidence="13" id="KW-0460">Magnesium</keyword>
<dbReference type="PROSITE" id="PS00108">
    <property type="entry name" value="PROTEIN_KINASE_ST"/>
    <property type="match status" value="1"/>
</dbReference>
<dbReference type="InterPro" id="IPR011009">
    <property type="entry name" value="Kinase-like_dom_sf"/>
</dbReference>
<evidence type="ECO:0000256" key="7">
    <source>
        <dbReference type="ARBA" id="ARBA00022723"/>
    </source>
</evidence>
<sequence>MLTVLLIALAFANKVIFKRTADSVQDVVIVNTLDGCLHGVKKSTGQLLWSNQIKGPLVKVTEANSNQVSEAGDASLEEFHNDKIMFIPEPAGDGDLYYGQPGKQMEKFGISLKDMVQGSVGKLVNGLMITGGKNTEIIALDSLTGDIVRTYGIDGGPNSCESSTDEAVFIGRTEYYLHIWNVKTEKLMWNISLVEFSPTGDSLEFVGKPRLSTDPTGGFSIEDDGKSTFKLKTGIPIRASFDSPVMAAFDVSLGEYGVQVHQSYAAQPKKDGKDVVQVSNIDGTLYLLSHENLPAIDSNGEQKAATDLIPAGCVPGSAIYPECVVGNYEFDSPLPKKEYRTITMRDSMWDDVYWKIISTLFLSIIASMAIKQLYFTRKLFLEKKMEDQELPTTSEKEKLLSELQDVSVQSENTPVEEPQEDPVEVEASMHSVKSTRSSTTTVPSTNATLQNITVTDNILGYGSHGTVVLEGTFEGRKVAVKRMLADFYDVADHEVKMLQESDLHPNVVRYYFKESCEGFMYIALECCAGNLVDLVNRKDIPELHELNANLSLRSIYEQILSGLAHLHSLNIVHRDIKPQNILISRQKTKKNKKALPRILISDFGLGKRLQDDQSSFHNTALPGGGVAGTVGWRAPECLLANSVHPGSGSSEESGGWVLPTKKNGQNTESTYRITKAIDIFSTGCVFYYIASQGEHPFGERFSRESNILKGNFRLQHIESHKESFFLKDMIKRMISKDSKKRPTAEIILKHPYFWSPNQQLTFLQDVSDRLDVESRDPPSSLLKSLERQANKTVGPDWHRKMNRNVLDSMSKYRKYEGNSYQDLLRALRNKVFLD</sequence>
<comment type="subcellular location">
    <subcellularLocation>
        <location evidence="2">Membrane</location>
        <topology evidence="2">Single-pass type I membrane protein</topology>
    </subcellularLocation>
</comment>
<keyword evidence="10 23" id="KW-0418">Kinase</keyword>
<evidence type="ECO:0000256" key="17">
    <source>
        <dbReference type="ARBA" id="ARBA00048659"/>
    </source>
</evidence>
<evidence type="ECO:0000256" key="18">
    <source>
        <dbReference type="ARBA" id="ARBA00048977"/>
    </source>
</evidence>
<dbReference type="PROSITE" id="PS50011">
    <property type="entry name" value="PROTEIN_KINASE_DOM"/>
    <property type="match status" value="1"/>
</dbReference>
<evidence type="ECO:0000256" key="1">
    <source>
        <dbReference type="ARBA" id="ARBA00001946"/>
    </source>
</evidence>
<dbReference type="InterPro" id="IPR008271">
    <property type="entry name" value="Ser/Thr_kinase_AS"/>
</dbReference>
<evidence type="ECO:0000256" key="6">
    <source>
        <dbReference type="ARBA" id="ARBA00022692"/>
    </source>
</evidence>
<evidence type="ECO:0000256" key="12">
    <source>
        <dbReference type="ARBA" id="ARBA00022840"/>
    </source>
</evidence>
<evidence type="ECO:0000256" key="15">
    <source>
        <dbReference type="ARBA" id="ARBA00023136"/>
    </source>
</evidence>
<evidence type="ECO:0000256" key="5">
    <source>
        <dbReference type="ARBA" id="ARBA00022679"/>
    </source>
</evidence>
<evidence type="ECO:0000256" key="20">
    <source>
        <dbReference type="SAM" id="SignalP"/>
    </source>
</evidence>
<dbReference type="FunFam" id="1.10.510.10:FF:000572">
    <property type="entry name" value="Serine/threonine-protein kinase/endoribonuclease IRE1"/>
    <property type="match status" value="1"/>
</dbReference>
<keyword evidence="16" id="KW-0325">Glycoprotein</keyword>
<dbReference type="PANTHER" id="PTHR13954">
    <property type="entry name" value="IRE1-RELATED"/>
    <property type="match status" value="1"/>
</dbReference>
<evidence type="ECO:0000256" key="14">
    <source>
        <dbReference type="ARBA" id="ARBA00022989"/>
    </source>
</evidence>
<keyword evidence="14" id="KW-1133">Transmembrane helix</keyword>
<dbReference type="GO" id="GO:0004521">
    <property type="term" value="F:RNA endonuclease activity"/>
    <property type="evidence" value="ECO:0007669"/>
    <property type="project" value="InterPro"/>
</dbReference>
<evidence type="ECO:0000256" key="8">
    <source>
        <dbReference type="ARBA" id="ARBA00022729"/>
    </source>
</evidence>
<evidence type="ECO:0000256" key="9">
    <source>
        <dbReference type="ARBA" id="ARBA00022741"/>
    </source>
</evidence>
<dbReference type="SMART" id="SM00220">
    <property type="entry name" value="S_TKc"/>
    <property type="match status" value="1"/>
</dbReference>
<comment type="caution">
    <text evidence="23">The sequence shown here is derived from an EMBL/GenBank/DDBJ whole genome shotgun (WGS) entry which is preliminary data.</text>
</comment>
<dbReference type="PROSITE" id="PS51392">
    <property type="entry name" value="KEN"/>
    <property type="match status" value="1"/>
</dbReference>
<dbReference type="SUPFAM" id="SSF56112">
    <property type="entry name" value="Protein kinase-like (PK-like)"/>
    <property type="match status" value="1"/>
</dbReference>
<dbReference type="Gene3D" id="1.10.510.10">
    <property type="entry name" value="Transferase(Phosphotransferase) domain 1"/>
    <property type="match status" value="1"/>
</dbReference>
<keyword evidence="6" id="KW-0812">Transmembrane</keyword>
<evidence type="ECO:0000256" key="13">
    <source>
        <dbReference type="ARBA" id="ARBA00022842"/>
    </source>
</evidence>
<dbReference type="Gene3D" id="3.30.200.20">
    <property type="entry name" value="Phosphorylase Kinase, domain 1"/>
    <property type="match status" value="1"/>
</dbReference>
<dbReference type="EMBL" id="JADGKB010000155">
    <property type="protein sequence ID" value="KAJ3252083.1"/>
    <property type="molecule type" value="Genomic_DNA"/>
</dbReference>
<dbReference type="InterPro" id="IPR000719">
    <property type="entry name" value="Prot_kinase_dom"/>
</dbReference>
<feature type="domain" description="KEN" evidence="22">
    <location>
        <begin position="756"/>
        <end position="834"/>
    </location>
</feature>
<dbReference type="GO" id="GO:0070059">
    <property type="term" value="P:intrinsic apoptotic signaling pathway in response to endoplasmic reticulum stress"/>
    <property type="evidence" value="ECO:0007669"/>
    <property type="project" value="TreeGrafter"/>
</dbReference>
<evidence type="ECO:0000259" key="22">
    <source>
        <dbReference type="PROSITE" id="PS51392"/>
    </source>
</evidence>
<feature type="signal peptide" evidence="20">
    <location>
        <begin position="1"/>
        <end position="17"/>
    </location>
</feature>
<dbReference type="GO" id="GO:0016787">
    <property type="term" value="F:hydrolase activity"/>
    <property type="evidence" value="ECO:0007669"/>
    <property type="project" value="UniProtKB-KW"/>
</dbReference>
<keyword evidence="9" id="KW-0547">Nucleotide-binding</keyword>
<evidence type="ECO:0000256" key="11">
    <source>
        <dbReference type="ARBA" id="ARBA00022801"/>
    </source>
</evidence>
<protein>
    <recommendedName>
        <fullName evidence="3">non-specific serine/threonine protein kinase</fullName>
        <ecNumber evidence="3">2.7.11.1</ecNumber>
    </recommendedName>
</protein>
<dbReference type="InterPro" id="IPR045133">
    <property type="entry name" value="IRE1/2-like"/>
</dbReference>
<dbReference type="InterPro" id="IPR011047">
    <property type="entry name" value="Quinoprotein_ADH-like_sf"/>
</dbReference>
<dbReference type="Pfam" id="PF06479">
    <property type="entry name" value="Ribonuc_2-5A"/>
    <property type="match status" value="1"/>
</dbReference>
<keyword evidence="24" id="KW-1185">Reference proteome</keyword>
<evidence type="ECO:0000313" key="24">
    <source>
        <dbReference type="Proteomes" id="UP001210925"/>
    </source>
</evidence>
<feature type="domain" description="Protein kinase" evidence="21">
    <location>
        <begin position="453"/>
        <end position="753"/>
    </location>
</feature>
<feature type="region of interest" description="Disordered" evidence="19">
    <location>
        <begin position="406"/>
        <end position="425"/>
    </location>
</feature>